<evidence type="ECO:0000259" key="3">
    <source>
        <dbReference type="Pfam" id="PF02834"/>
    </source>
</evidence>
<feature type="short sequence motif" description="HXTX 2" evidence="2">
    <location>
        <begin position="124"/>
        <end position="127"/>
    </location>
</feature>
<dbReference type="GO" id="GO:0016874">
    <property type="term" value="F:ligase activity"/>
    <property type="evidence" value="ECO:0007669"/>
    <property type="project" value="UniProtKB-KW"/>
</dbReference>
<dbReference type="SUPFAM" id="SSF55144">
    <property type="entry name" value="LigT-like"/>
    <property type="match status" value="1"/>
</dbReference>
<dbReference type="KEGG" id="aman:B6F84_10535"/>
<keyword evidence="4" id="KW-0436">Ligase</keyword>
<dbReference type="GO" id="GO:0008664">
    <property type="term" value="F:RNA 2',3'-cyclic 3'-phosphodiesterase activity"/>
    <property type="evidence" value="ECO:0007669"/>
    <property type="project" value="UniProtKB-EC"/>
</dbReference>
<dbReference type="NCBIfam" id="TIGR02258">
    <property type="entry name" value="2_5_ligase"/>
    <property type="match status" value="1"/>
</dbReference>
<dbReference type="Proteomes" id="UP000193404">
    <property type="component" value="Chromosome"/>
</dbReference>
<dbReference type="PANTHER" id="PTHR35561:SF1">
    <property type="entry name" value="RNA 2',3'-CYCLIC PHOSPHODIESTERASE"/>
    <property type="match status" value="1"/>
</dbReference>
<evidence type="ECO:0000313" key="4">
    <source>
        <dbReference type="EMBL" id="ARM76413.1"/>
    </source>
</evidence>
<evidence type="ECO:0000256" key="2">
    <source>
        <dbReference type="HAMAP-Rule" id="MF_01940"/>
    </source>
</evidence>
<comment type="similarity">
    <text evidence="2">Belongs to the 2H phosphoesterase superfamily. ThpR family.</text>
</comment>
<accession>A0A1W6K1K1</accession>
<dbReference type="InterPro" id="IPR009097">
    <property type="entry name" value="Cyclic_Pdiesterase"/>
</dbReference>
<dbReference type="Gene3D" id="3.90.1140.10">
    <property type="entry name" value="Cyclic phosphodiesterase"/>
    <property type="match status" value="1"/>
</dbReference>
<dbReference type="InterPro" id="IPR014051">
    <property type="entry name" value="Phosphoesterase_HXTX"/>
</dbReference>
<dbReference type="EMBL" id="CP020477">
    <property type="protein sequence ID" value="ARM76413.1"/>
    <property type="molecule type" value="Genomic_DNA"/>
</dbReference>
<protein>
    <recommendedName>
        <fullName evidence="2">RNA 2',3'-cyclic phosphodiesterase</fullName>
        <shortName evidence="2">RNA 2',3'-CPDase</shortName>
        <ecNumber evidence="2">3.1.4.58</ecNumber>
    </recommendedName>
</protein>
<gene>
    <name evidence="4" type="ORF">B6F84_10535</name>
</gene>
<comment type="catalytic activity">
    <reaction evidence="2">
        <text>a 3'-end 2',3'-cyclophospho-ribonucleotide-RNA + H2O = a 3'-end 2'-phospho-ribonucleotide-RNA + H(+)</text>
        <dbReference type="Rhea" id="RHEA:11828"/>
        <dbReference type="Rhea" id="RHEA-COMP:10464"/>
        <dbReference type="Rhea" id="RHEA-COMP:17353"/>
        <dbReference type="ChEBI" id="CHEBI:15377"/>
        <dbReference type="ChEBI" id="CHEBI:15378"/>
        <dbReference type="ChEBI" id="CHEBI:83064"/>
        <dbReference type="ChEBI" id="CHEBI:173113"/>
        <dbReference type="EC" id="3.1.4.58"/>
    </reaction>
</comment>
<dbReference type="OrthoDB" id="44091at2157"/>
<keyword evidence="1 2" id="KW-0378">Hydrolase</keyword>
<dbReference type="Pfam" id="PF02834">
    <property type="entry name" value="LigT_PEase"/>
    <property type="match status" value="2"/>
</dbReference>
<dbReference type="EC" id="3.1.4.58" evidence="2"/>
<feature type="active site" description="Proton donor" evidence="2">
    <location>
        <position position="38"/>
    </location>
</feature>
<keyword evidence="5" id="KW-1185">Reference proteome</keyword>
<evidence type="ECO:0000313" key="5">
    <source>
        <dbReference type="Proteomes" id="UP000193404"/>
    </source>
</evidence>
<dbReference type="RefSeq" id="WP_148692202.1">
    <property type="nucleotide sequence ID" value="NZ_CP020477.1"/>
</dbReference>
<dbReference type="PANTHER" id="PTHR35561">
    <property type="entry name" value="RNA 2',3'-CYCLIC PHOSPHODIESTERASE"/>
    <property type="match status" value="1"/>
</dbReference>
<dbReference type="STRING" id="282676.B6F84_10535"/>
<sequence>MRLFIAIEIPQLQQISDILTKLKMTGADIKLVEPENIHITLAFLGEVENEKIDLIKDAMQILKFKKFKIILRGMGAFPNLSRPRVVWVGIAEGFTELRNIRNILIRELGNRKIRPADDKDFVPHITLGRVRGPSNLANLIDLINSNTNESFGDFIVDKVILFKSTLTPKGPIYDELLGVSAID</sequence>
<feature type="domain" description="Phosphoesterase HXTX" evidence="3">
    <location>
        <begin position="95"/>
        <end position="173"/>
    </location>
</feature>
<organism evidence="4 5">
    <name type="scientific">Acidianus manzaensis</name>
    <dbReference type="NCBI Taxonomy" id="282676"/>
    <lineage>
        <taxon>Archaea</taxon>
        <taxon>Thermoproteota</taxon>
        <taxon>Thermoprotei</taxon>
        <taxon>Sulfolobales</taxon>
        <taxon>Sulfolobaceae</taxon>
        <taxon>Acidianus</taxon>
    </lineage>
</organism>
<name>A0A1W6K1K1_9CREN</name>
<comment type="function">
    <text evidence="2">Hydrolyzes RNA 2',3'-cyclic phosphodiester to an RNA 2'-phosphomonoester.</text>
</comment>
<dbReference type="GO" id="GO:0004113">
    <property type="term" value="F:2',3'-cyclic-nucleotide 3'-phosphodiesterase activity"/>
    <property type="evidence" value="ECO:0007669"/>
    <property type="project" value="InterPro"/>
</dbReference>
<feature type="active site" description="Proton acceptor" evidence="2">
    <location>
        <position position="124"/>
    </location>
</feature>
<dbReference type="AlphaFoldDB" id="A0A1W6K1K1"/>
<dbReference type="HAMAP" id="MF_01940">
    <property type="entry name" value="RNA_CPDase"/>
    <property type="match status" value="1"/>
</dbReference>
<feature type="domain" description="Phosphoesterase HXTX" evidence="3">
    <location>
        <begin position="13"/>
        <end position="87"/>
    </location>
</feature>
<dbReference type="GeneID" id="41591365"/>
<feature type="short sequence motif" description="HXTX 1" evidence="2">
    <location>
        <begin position="38"/>
        <end position="41"/>
    </location>
</feature>
<proteinExistence type="inferred from homology"/>
<reference evidence="4 5" key="1">
    <citation type="submission" date="2017-03" db="EMBL/GenBank/DDBJ databases">
        <title>Sulfur activation and transportation mechanism of thermophilic Archaea Acidianus manzaensis YN-25.</title>
        <authorList>
            <person name="Ma Y."/>
            <person name="Yang Y."/>
            <person name="Xia J."/>
        </authorList>
    </citation>
    <scope>NUCLEOTIDE SEQUENCE [LARGE SCALE GENOMIC DNA]</scope>
    <source>
        <strain evidence="4 5">YN-25</strain>
    </source>
</reference>
<dbReference type="InterPro" id="IPR004175">
    <property type="entry name" value="RNA_CPDase"/>
</dbReference>
<evidence type="ECO:0000256" key="1">
    <source>
        <dbReference type="ARBA" id="ARBA00022801"/>
    </source>
</evidence>